<dbReference type="SUPFAM" id="SSF56235">
    <property type="entry name" value="N-terminal nucleophile aminohydrolases (Ntn hydrolases)"/>
    <property type="match status" value="1"/>
</dbReference>
<dbReference type="EMBL" id="JAVDYG010000001">
    <property type="protein sequence ID" value="MDR7363942.1"/>
    <property type="molecule type" value="Genomic_DNA"/>
</dbReference>
<dbReference type="RefSeq" id="WP_310304910.1">
    <property type="nucleotide sequence ID" value="NZ_BAAAPS010000005.1"/>
</dbReference>
<keyword evidence="5" id="KW-1185">Reference proteome</keyword>
<proteinExistence type="inferred from homology"/>
<sequence>MSAPARGVVRDRWGVPHVVADDLDDLARLQGTAAVEDRAWQLELVRRKAEGRLAEVLGEGQLAGDVLARRAGLASLARRSHDAADAETQAFFAAYAEGVNAALPGARAPELERLGVVPERWEPWTPMAVFAAHHLLFGSFPTKLWREHLRRHLTPEQGAVFHDEGIWVPGSNSWVVGGDRTRSGRPVIGGDPHRTFEAPNPYAQVRLTCPAEGVDVAGFTFPGVPGVQHFAHAGEVAWGITNAMGDYQDLYVERFEQDDDQVRALGPDGWEPVERHLETIEVDGSIAPVEVEVLRTRRGPVVLLGDEPGTAYSLRWPADVLGDLGLGTVVPLLRSRSVADVLSALEGWVEPVNNLLVADTAGAIRQQVVGRVPLRQEENRWRPVPAWDGSSAWQGWADLPGRDVAADEHVVTANHRMPGFDVVGVEFATPARADRIDALLDGATDVDVDTCAEVHGDVLAGQPVALLEALGRLTEVPDDARALHEELLAWDQRFDAASETAAAFVAVRDAFVARLAASPPFDRLPAPTHPAYLASWFDVPTQLYLSLANLLSERGATVVPDREVHLRAALAEVAAQPRTTWGSRHVYQPFTLVGEPGVGAPPLPGDNDCVRCAGQVPGTSTASRGSVARYAWDLGGPHLSGWVVPRGAHGDPAHPHFDDQQQAWLDATLLPVAGP</sequence>
<dbReference type="PANTHER" id="PTHR34218">
    <property type="entry name" value="PEPTIDASE S45 PENICILLIN AMIDASE"/>
    <property type="match status" value="1"/>
</dbReference>
<evidence type="ECO:0000256" key="1">
    <source>
        <dbReference type="ARBA" id="ARBA00006586"/>
    </source>
</evidence>
<dbReference type="Proteomes" id="UP001183648">
    <property type="component" value="Unassembled WGS sequence"/>
</dbReference>
<gene>
    <name evidence="4" type="ORF">J2S63_003495</name>
</gene>
<comment type="caution">
    <text evidence="4">The sequence shown here is derived from an EMBL/GenBank/DDBJ whole genome shotgun (WGS) entry which is preliminary data.</text>
</comment>
<dbReference type="PANTHER" id="PTHR34218:SF4">
    <property type="entry name" value="ACYL-HOMOSERINE LACTONE ACYLASE QUIP"/>
    <property type="match status" value="1"/>
</dbReference>
<reference evidence="4 5" key="1">
    <citation type="submission" date="2023-07" db="EMBL/GenBank/DDBJ databases">
        <title>Sequencing the genomes of 1000 actinobacteria strains.</title>
        <authorList>
            <person name="Klenk H.-P."/>
        </authorList>
    </citation>
    <scope>NUCLEOTIDE SEQUENCE [LARGE SCALE GENOMIC DNA]</scope>
    <source>
        <strain evidence="4 5">DSM 19426</strain>
    </source>
</reference>
<dbReference type="InterPro" id="IPR014395">
    <property type="entry name" value="Pen/GL7ACA/AHL_acylase"/>
</dbReference>
<name>A0ABU2BZX3_9ACTN</name>
<comment type="similarity">
    <text evidence="1">Belongs to the peptidase S45 family.</text>
</comment>
<dbReference type="Gene3D" id="3.60.20.10">
    <property type="entry name" value="Glutamine Phosphoribosylpyrophosphate, subunit 1, domain 1"/>
    <property type="match status" value="1"/>
</dbReference>
<dbReference type="Gene3D" id="1.10.439.10">
    <property type="entry name" value="Penicillin Amidohydrolase, domain 1"/>
    <property type="match status" value="1"/>
</dbReference>
<dbReference type="InterPro" id="IPR043146">
    <property type="entry name" value="Penicillin_amidase_N_B-knob"/>
</dbReference>
<evidence type="ECO:0000256" key="3">
    <source>
        <dbReference type="ARBA" id="ARBA00023145"/>
    </source>
</evidence>
<evidence type="ECO:0000313" key="4">
    <source>
        <dbReference type="EMBL" id="MDR7363942.1"/>
    </source>
</evidence>
<accession>A0ABU2BZX3</accession>
<dbReference type="InterPro" id="IPR043147">
    <property type="entry name" value="Penicillin_amidase_A-knob"/>
</dbReference>
<dbReference type="PIRSF" id="PIRSF001227">
    <property type="entry name" value="Pen_acylase"/>
    <property type="match status" value="1"/>
</dbReference>
<dbReference type="Pfam" id="PF01804">
    <property type="entry name" value="Penicil_amidase"/>
    <property type="match status" value="1"/>
</dbReference>
<evidence type="ECO:0000256" key="2">
    <source>
        <dbReference type="ARBA" id="ARBA00022801"/>
    </source>
</evidence>
<dbReference type="EC" id="3.5.1.11" evidence="4"/>
<dbReference type="InterPro" id="IPR023343">
    <property type="entry name" value="Penicillin_amidase_dom1"/>
</dbReference>
<evidence type="ECO:0000313" key="5">
    <source>
        <dbReference type="Proteomes" id="UP001183648"/>
    </source>
</evidence>
<dbReference type="InterPro" id="IPR002692">
    <property type="entry name" value="S45"/>
</dbReference>
<keyword evidence="2 4" id="KW-0378">Hydrolase</keyword>
<keyword evidence="3" id="KW-0865">Zymogen</keyword>
<dbReference type="Gene3D" id="2.30.120.10">
    <property type="match status" value="1"/>
</dbReference>
<dbReference type="Gene3D" id="1.10.1400.10">
    <property type="match status" value="1"/>
</dbReference>
<organism evidence="4 5">
    <name type="scientific">Nocardioides marmoribigeumensis</name>
    <dbReference type="NCBI Taxonomy" id="433649"/>
    <lineage>
        <taxon>Bacteria</taxon>
        <taxon>Bacillati</taxon>
        <taxon>Actinomycetota</taxon>
        <taxon>Actinomycetes</taxon>
        <taxon>Propionibacteriales</taxon>
        <taxon>Nocardioidaceae</taxon>
        <taxon>Nocardioides</taxon>
    </lineage>
</organism>
<dbReference type="GO" id="GO:0008953">
    <property type="term" value="F:penicillin amidase activity"/>
    <property type="evidence" value="ECO:0007669"/>
    <property type="project" value="UniProtKB-EC"/>
</dbReference>
<dbReference type="CDD" id="cd03747">
    <property type="entry name" value="Ntn_PGA_like"/>
    <property type="match status" value="1"/>
</dbReference>
<protein>
    <submittedName>
        <fullName evidence="4">Penicillin amidase</fullName>
        <ecNumber evidence="4">3.5.1.11</ecNumber>
    </submittedName>
</protein>
<dbReference type="InterPro" id="IPR029055">
    <property type="entry name" value="Ntn_hydrolases_N"/>
</dbReference>